<evidence type="ECO:0000256" key="1">
    <source>
        <dbReference type="SAM" id="Phobius"/>
    </source>
</evidence>
<gene>
    <name evidence="4" type="ORF">GMD52_13590</name>
    <name evidence="3" type="ORF">GMD59_10490</name>
</gene>
<feature type="transmembrane region" description="Helical" evidence="1">
    <location>
        <begin position="21"/>
        <end position="38"/>
    </location>
</feature>
<dbReference type="GO" id="GO:0043709">
    <property type="term" value="P:cell adhesion involved in single-species biofilm formation"/>
    <property type="evidence" value="ECO:0007669"/>
    <property type="project" value="TreeGrafter"/>
</dbReference>
<dbReference type="InterPro" id="IPR000160">
    <property type="entry name" value="GGDEF_dom"/>
</dbReference>
<comment type="caution">
    <text evidence="4">The sequence shown here is derived from an EMBL/GenBank/DDBJ whole genome shotgun (WGS) entry which is preliminary data.</text>
</comment>
<dbReference type="PROSITE" id="PS50887">
    <property type="entry name" value="GGDEF"/>
    <property type="match status" value="1"/>
</dbReference>
<dbReference type="Gene3D" id="3.30.70.270">
    <property type="match status" value="1"/>
</dbReference>
<dbReference type="NCBIfam" id="TIGR00254">
    <property type="entry name" value="GGDEF"/>
    <property type="match status" value="1"/>
</dbReference>
<reference evidence="5 6" key="1">
    <citation type="journal article" date="2019" name="Nat. Med.">
        <title>A library of human gut bacterial isolates paired with longitudinal multiomics data enables mechanistic microbiome research.</title>
        <authorList>
            <person name="Poyet M."/>
            <person name="Groussin M."/>
            <person name="Gibbons S.M."/>
            <person name="Avila-Pacheco J."/>
            <person name="Jiang X."/>
            <person name="Kearney S.M."/>
            <person name="Perrotta A.R."/>
            <person name="Berdy B."/>
            <person name="Zhao S."/>
            <person name="Lieberman T.D."/>
            <person name="Swanson P.K."/>
            <person name="Smith M."/>
            <person name="Roesemann S."/>
            <person name="Alexander J.E."/>
            <person name="Rich S.A."/>
            <person name="Livny J."/>
            <person name="Vlamakis H."/>
            <person name="Clish C."/>
            <person name="Bullock K."/>
            <person name="Deik A."/>
            <person name="Scott J."/>
            <person name="Pierce K.A."/>
            <person name="Xavier R.J."/>
            <person name="Alm E.J."/>
        </authorList>
    </citation>
    <scope>NUCLEOTIDE SEQUENCE [LARGE SCALE GENOMIC DNA]</scope>
    <source>
        <strain evidence="3 6">BIOML-A4</strain>
        <strain evidence="4 5">BIOML-A7</strain>
    </source>
</reference>
<dbReference type="EMBL" id="WMZU01000015">
    <property type="protein sequence ID" value="MTS27713.1"/>
    <property type="molecule type" value="Genomic_DNA"/>
</dbReference>
<dbReference type="GO" id="GO:0005886">
    <property type="term" value="C:plasma membrane"/>
    <property type="evidence" value="ECO:0007669"/>
    <property type="project" value="TreeGrafter"/>
</dbReference>
<dbReference type="Proteomes" id="UP000472755">
    <property type="component" value="Unassembled WGS sequence"/>
</dbReference>
<dbReference type="InterPro" id="IPR029787">
    <property type="entry name" value="Nucleotide_cyclase"/>
</dbReference>
<sequence length="230" mass="24737">MEIRKGAGAIISRYDKGAGRCVLAAALRAGAFVFAAYATGRVLSRRARAGDERRIEQLRRECGTDMLTGLLNRRGGQEKAETMLAMCRRCEKPMAVLMADIDHFKEYNDAHGHLAGDGALCRVGGALQSVLARSSDMVCRFGGEEFLLCTPCRDTAEAMRQAARLRRAVEELGPCAPDGCCAGPLTVSVGVTVYSPARDGSAPVLQDLVSRADRALYIAKKNGRNCVVLL</sequence>
<dbReference type="GO" id="GO:0052621">
    <property type="term" value="F:diguanylate cyclase activity"/>
    <property type="evidence" value="ECO:0007669"/>
    <property type="project" value="TreeGrafter"/>
</dbReference>
<dbReference type="EMBL" id="WMZR01000019">
    <property type="protein sequence ID" value="MTS52559.1"/>
    <property type="molecule type" value="Genomic_DNA"/>
</dbReference>
<evidence type="ECO:0000313" key="5">
    <source>
        <dbReference type="Proteomes" id="UP000449193"/>
    </source>
</evidence>
<dbReference type="InterPro" id="IPR050469">
    <property type="entry name" value="Diguanylate_Cyclase"/>
</dbReference>
<dbReference type="Proteomes" id="UP000449193">
    <property type="component" value="Unassembled WGS sequence"/>
</dbReference>
<dbReference type="RefSeq" id="WP_117461544.1">
    <property type="nucleotide sequence ID" value="NZ_CAUBPW010000058.1"/>
</dbReference>
<dbReference type="CDD" id="cd01949">
    <property type="entry name" value="GGDEF"/>
    <property type="match status" value="1"/>
</dbReference>
<dbReference type="PANTHER" id="PTHR45138:SF9">
    <property type="entry name" value="DIGUANYLATE CYCLASE DGCM-RELATED"/>
    <property type="match status" value="1"/>
</dbReference>
<keyword evidence="1" id="KW-1133">Transmembrane helix</keyword>
<evidence type="ECO:0000313" key="4">
    <source>
        <dbReference type="EMBL" id="MTS52559.1"/>
    </source>
</evidence>
<dbReference type="Pfam" id="PF00990">
    <property type="entry name" value="GGDEF"/>
    <property type="match status" value="1"/>
</dbReference>
<dbReference type="InterPro" id="IPR043128">
    <property type="entry name" value="Rev_trsase/Diguanyl_cyclase"/>
</dbReference>
<name>A0A6I3QA14_9FIRM</name>
<organism evidence="4 5">
    <name type="scientific">Ruthenibacterium lactatiformans</name>
    <dbReference type="NCBI Taxonomy" id="1550024"/>
    <lineage>
        <taxon>Bacteria</taxon>
        <taxon>Bacillati</taxon>
        <taxon>Bacillota</taxon>
        <taxon>Clostridia</taxon>
        <taxon>Eubacteriales</taxon>
        <taxon>Oscillospiraceae</taxon>
        <taxon>Ruthenibacterium</taxon>
    </lineage>
</organism>
<dbReference type="SMART" id="SM00267">
    <property type="entry name" value="GGDEF"/>
    <property type="match status" value="1"/>
</dbReference>
<evidence type="ECO:0000313" key="6">
    <source>
        <dbReference type="Proteomes" id="UP000472755"/>
    </source>
</evidence>
<dbReference type="FunFam" id="3.30.70.270:FF:000001">
    <property type="entry name" value="Diguanylate cyclase domain protein"/>
    <property type="match status" value="1"/>
</dbReference>
<protein>
    <submittedName>
        <fullName evidence="4">Diguanylate cyclase</fullName>
    </submittedName>
</protein>
<evidence type="ECO:0000259" key="2">
    <source>
        <dbReference type="PROSITE" id="PS50887"/>
    </source>
</evidence>
<accession>A0A6I3QA14</accession>
<evidence type="ECO:0000313" key="3">
    <source>
        <dbReference type="EMBL" id="MTS27713.1"/>
    </source>
</evidence>
<dbReference type="GO" id="GO:1902201">
    <property type="term" value="P:negative regulation of bacterial-type flagellum-dependent cell motility"/>
    <property type="evidence" value="ECO:0007669"/>
    <property type="project" value="TreeGrafter"/>
</dbReference>
<proteinExistence type="predicted"/>
<feature type="domain" description="GGDEF" evidence="2">
    <location>
        <begin position="92"/>
        <end position="230"/>
    </location>
</feature>
<dbReference type="SUPFAM" id="SSF55073">
    <property type="entry name" value="Nucleotide cyclase"/>
    <property type="match status" value="1"/>
</dbReference>
<keyword evidence="1" id="KW-0472">Membrane</keyword>
<dbReference type="PANTHER" id="PTHR45138">
    <property type="entry name" value="REGULATORY COMPONENTS OF SENSORY TRANSDUCTION SYSTEM"/>
    <property type="match status" value="1"/>
</dbReference>
<keyword evidence="1" id="KW-0812">Transmembrane</keyword>
<dbReference type="AlphaFoldDB" id="A0A6I3QA14"/>